<dbReference type="EMBL" id="JARJCW010000014">
    <property type="protein sequence ID" value="KAJ7217249.1"/>
    <property type="molecule type" value="Genomic_DNA"/>
</dbReference>
<comment type="caution">
    <text evidence="2">The sequence shown here is derived from an EMBL/GenBank/DDBJ whole genome shotgun (WGS) entry which is preliminary data.</text>
</comment>
<organism evidence="2 4">
    <name type="scientific">Mycena pura</name>
    <dbReference type="NCBI Taxonomy" id="153505"/>
    <lineage>
        <taxon>Eukaryota</taxon>
        <taxon>Fungi</taxon>
        <taxon>Dikarya</taxon>
        <taxon>Basidiomycota</taxon>
        <taxon>Agaricomycotina</taxon>
        <taxon>Agaricomycetes</taxon>
        <taxon>Agaricomycetidae</taxon>
        <taxon>Agaricales</taxon>
        <taxon>Marasmiineae</taxon>
        <taxon>Mycenaceae</taxon>
        <taxon>Mycena</taxon>
    </lineage>
</organism>
<name>A0AAD6VQY2_9AGAR</name>
<reference evidence="2" key="1">
    <citation type="submission" date="2023-03" db="EMBL/GenBank/DDBJ databases">
        <title>Massive genome expansion in bonnet fungi (Mycena s.s.) driven by repeated elements and novel gene families across ecological guilds.</title>
        <authorList>
            <consortium name="Lawrence Berkeley National Laboratory"/>
            <person name="Harder C.B."/>
            <person name="Miyauchi S."/>
            <person name="Viragh M."/>
            <person name="Kuo A."/>
            <person name="Thoen E."/>
            <person name="Andreopoulos B."/>
            <person name="Lu D."/>
            <person name="Skrede I."/>
            <person name="Drula E."/>
            <person name="Henrissat B."/>
            <person name="Morin E."/>
            <person name="Kohler A."/>
            <person name="Barry K."/>
            <person name="LaButti K."/>
            <person name="Morin E."/>
            <person name="Salamov A."/>
            <person name="Lipzen A."/>
            <person name="Mereny Z."/>
            <person name="Hegedus B."/>
            <person name="Baldrian P."/>
            <person name="Stursova M."/>
            <person name="Weitz H."/>
            <person name="Taylor A."/>
            <person name="Grigoriev I.V."/>
            <person name="Nagy L.G."/>
            <person name="Martin F."/>
            <person name="Kauserud H."/>
        </authorList>
    </citation>
    <scope>NUCLEOTIDE SEQUENCE</scope>
    <source>
        <strain evidence="2">9144</strain>
    </source>
</reference>
<dbReference type="AlphaFoldDB" id="A0AAD6VQY2"/>
<dbReference type="EMBL" id="JARJCW010000014">
    <property type="protein sequence ID" value="KAJ7217252.1"/>
    <property type="molecule type" value="Genomic_DNA"/>
</dbReference>
<protein>
    <submittedName>
        <fullName evidence="2">Uncharacterized protein</fullName>
    </submittedName>
</protein>
<feature type="region of interest" description="Disordered" evidence="1">
    <location>
        <begin position="285"/>
        <end position="306"/>
    </location>
</feature>
<feature type="compositionally biased region" description="Basic and acidic residues" evidence="1">
    <location>
        <begin position="160"/>
        <end position="173"/>
    </location>
</feature>
<evidence type="ECO:0000313" key="4">
    <source>
        <dbReference type="Proteomes" id="UP001219525"/>
    </source>
</evidence>
<evidence type="ECO:0000313" key="3">
    <source>
        <dbReference type="EMBL" id="KAJ7217252.1"/>
    </source>
</evidence>
<evidence type="ECO:0000313" key="2">
    <source>
        <dbReference type="EMBL" id="KAJ7217249.1"/>
    </source>
</evidence>
<dbReference type="InterPro" id="IPR012337">
    <property type="entry name" value="RNaseH-like_sf"/>
</dbReference>
<dbReference type="Proteomes" id="UP001219525">
    <property type="component" value="Unassembled WGS sequence"/>
</dbReference>
<proteinExistence type="predicted"/>
<feature type="non-terminal residue" evidence="2">
    <location>
        <position position="1"/>
    </location>
</feature>
<accession>A0AAD6VQY2</accession>
<keyword evidence="4" id="KW-1185">Reference proteome</keyword>
<feature type="non-terminal residue" evidence="2">
    <location>
        <position position="802"/>
    </location>
</feature>
<feature type="region of interest" description="Disordered" evidence="1">
    <location>
        <begin position="147"/>
        <end position="195"/>
    </location>
</feature>
<sequence length="802" mass="88506">LRHYLVSLPEDLPVAGDSDRISSLLSFALDPEWVDDVGEEGAVNRSLETALGARQDDRFCIESRGQAIEKLADILAYYLEKFPTSVILEKWLSDAISSATFIYVSRRLPLPALPLMVPTLLTPSTGNQTASSLLAVPLTAGVTASKDKSALTKSGKKSKKSADNEPNRPDTKKLQSLTDPTCPNHPEAVDDRKGGRKLSPTLLAVSKLFMGSEKLQVRCIASAGCNMTWSAPRNKDRILGHAVQCGWLASWDGGMLTQMALKEHAKENPELLERLKEEYGLGVKRPAETPGMAEAPPLKRGRVTASALSEPKATMAPTPLPVTASTSTSTGSLTVYQTEGRKALKRAVEDRLVELVTCAGMPPHLISTTEFKNYTATLNNQYTLTSRTTLEDHLVPVYAANVSMVVMEYLHGCWFLTLSFDGGKLRRKKFTSLHITTPHRQSFCLQLDDSARVSQTAEYTAELICKALLAYMALSSYTLDWLDIARKELHISPGLVGLSEHRFGTVYWSLDSVVRCAPAFCKIVRNPELGIGSEASALTDVFLDDVAAATFKRDLERLGAVLMPFARAIQCLEAKETTAADVYKYWLAVTAQIHDLITKDECSTRSVYGTTPTTSEVAANTTKELIRAITNFRFSQLIENERASNIYLTAFALDPDNRGAIVFDKPNPLALPTLRLTLRSATIDKATSFQQEIGKGLLVLLQREYGDEYRPGRTVEEAQKAMADINPYLAKLTPREALTALKKQLPLYFNSELPFNVKKPRKQSPRDWWFHLLTNDNARVLAALAVKIFSASPISMPDERTM</sequence>
<dbReference type="SUPFAM" id="SSF53098">
    <property type="entry name" value="Ribonuclease H-like"/>
    <property type="match status" value="1"/>
</dbReference>
<evidence type="ECO:0000256" key="1">
    <source>
        <dbReference type="SAM" id="MobiDB-lite"/>
    </source>
</evidence>
<gene>
    <name evidence="2" type="ORF">GGX14DRAFT_602707</name>
    <name evidence="3" type="ORF">GGX14DRAFT_602715</name>
</gene>